<dbReference type="SUPFAM" id="SSF52317">
    <property type="entry name" value="Class I glutamine amidotransferase-like"/>
    <property type="match status" value="1"/>
</dbReference>
<dbReference type="Gene3D" id="3.40.50.880">
    <property type="match status" value="1"/>
</dbReference>
<evidence type="ECO:0000313" key="6">
    <source>
        <dbReference type="Proteomes" id="UP001500822"/>
    </source>
</evidence>
<dbReference type="PANTHER" id="PTHR20842">
    <property type="entry name" value="PROTEASE S51 ALPHA-ASPARTYL DIPEPTIDASE"/>
    <property type="match status" value="1"/>
</dbReference>
<evidence type="ECO:0000256" key="1">
    <source>
        <dbReference type="ARBA" id="ARBA00006534"/>
    </source>
</evidence>
<dbReference type="InterPro" id="IPR005320">
    <property type="entry name" value="Peptidase_S51"/>
</dbReference>
<accession>A0ABP8Z742</accession>
<evidence type="ECO:0000313" key="5">
    <source>
        <dbReference type="EMBL" id="GAA4748376.1"/>
    </source>
</evidence>
<dbReference type="Pfam" id="PF03575">
    <property type="entry name" value="Peptidase_S51"/>
    <property type="match status" value="1"/>
</dbReference>
<keyword evidence="3" id="KW-0378">Hydrolase</keyword>
<organism evidence="5 6">
    <name type="scientific">Gordonia alkaliphila</name>
    <dbReference type="NCBI Taxonomy" id="1053547"/>
    <lineage>
        <taxon>Bacteria</taxon>
        <taxon>Bacillati</taxon>
        <taxon>Actinomycetota</taxon>
        <taxon>Actinomycetes</taxon>
        <taxon>Mycobacteriales</taxon>
        <taxon>Gordoniaceae</taxon>
        <taxon>Gordonia</taxon>
    </lineage>
</organism>
<name>A0ABP8Z742_9ACTN</name>
<protein>
    <submittedName>
        <fullName evidence="5">Type 1 glutamine amidotransferase-like domain-containing protein</fullName>
    </submittedName>
</protein>
<keyword evidence="4" id="KW-0720">Serine protease</keyword>
<sequence length="210" mass="22304">MRLLLLSWGIGALTDFLDDAAPGPRSAVRLGYLNDAALPYGDAVFTAIETARLAELGYRPEVVTARDYTSPEAFAARLDALDALYVCGGETYVLLHHLRRHGLDVVLADKVRAGLPYIGLSAGSVLAGASTEPVSLMDDVAAAPGLTDLRGLGLLEASVVPHSDGQIPQYPAEIIAEIDARYSPRMPLIMLPDDQALLVTDADVTPIPSR</sequence>
<evidence type="ECO:0000256" key="2">
    <source>
        <dbReference type="ARBA" id="ARBA00022670"/>
    </source>
</evidence>
<dbReference type="Proteomes" id="UP001500822">
    <property type="component" value="Unassembled WGS sequence"/>
</dbReference>
<proteinExistence type="inferred from homology"/>
<comment type="caution">
    <text evidence="5">The sequence shown here is derived from an EMBL/GenBank/DDBJ whole genome shotgun (WGS) entry which is preliminary data.</text>
</comment>
<reference evidence="6" key="1">
    <citation type="journal article" date="2019" name="Int. J. Syst. Evol. Microbiol.">
        <title>The Global Catalogue of Microorganisms (GCM) 10K type strain sequencing project: providing services to taxonomists for standard genome sequencing and annotation.</title>
        <authorList>
            <consortium name="The Broad Institute Genomics Platform"/>
            <consortium name="The Broad Institute Genome Sequencing Center for Infectious Disease"/>
            <person name="Wu L."/>
            <person name="Ma J."/>
        </authorList>
    </citation>
    <scope>NUCLEOTIDE SEQUENCE [LARGE SCALE GENOMIC DNA]</scope>
    <source>
        <strain evidence="6">JCM 18077</strain>
    </source>
</reference>
<dbReference type="InterPro" id="IPR029062">
    <property type="entry name" value="Class_I_gatase-like"/>
</dbReference>
<evidence type="ECO:0000256" key="3">
    <source>
        <dbReference type="ARBA" id="ARBA00022801"/>
    </source>
</evidence>
<keyword evidence="2" id="KW-0645">Protease</keyword>
<comment type="similarity">
    <text evidence="1">Belongs to the peptidase S51 family.</text>
</comment>
<dbReference type="PANTHER" id="PTHR20842:SF0">
    <property type="entry name" value="ALPHA-ASPARTYL DIPEPTIDASE"/>
    <property type="match status" value="1"/>
</dbReference>
<keyword evidence="6" id="KW-1185">Reference proteome</keyword>
<dbReference type="RefSeq" id="WP_345313243.1">
    <property type="nucleotide sequence ID" value="NZ_BAABIE010000007.1"/>
</dbReference>
<dbReference type="EMBL" id="BAABIE010000007">
    <property type="protein sequence ID" value="GAA4748376.1"/>
    <property type="molecule type" value="Genomic_DNA"/>
</dbReference>
<evidence type="ECO:0000256" key="4">
    <source>
        <dbReference type="ARBA" id="ARBA00022825"/>
    </source>
</evidence>
<gene>
    <name evidence="5" type="ORF">GCM10023217_18130</name>
</gene>